<dbReference type="PANTHER" id="PTHR11846:SF0">
    <property type="entry name" value="ADENYLOSUCCINATE SYNTHETASE"/>
    <property type="match status" value="1"/>
</dbReference>
<keyword evidence="4 8" id="KW-0547">Nucleotide-binding</keyword>
<dbReference type="EC" id="6.3.4.4" evidence="8"/>
<evidence type="ECO:0000256" key="6">
    <source>
        <dbReference type="ARBA" id="ARBA00022842"/>
    </source>
</evidence>
<evidence type="ECO:0000256" key="8">
    <source>
        <dbReference type="HAMAP-Rule" id="MF_00011"/>
    </source>
</evidence>
<name>A0A0K1Q9V6_9BACT</name>
<dbReference type="Proteomes" id="UP000064967">
    <property type="component" value="Chromosome"/>
</dbReference>
<evidence type="ECO:0000256" key="3">
    <source>
        <dbReference type="ARBA" id="ARBA00022723"/>
    </source>
</evidence>
<reference evidence="9 10" key="1">
    <citation type="submission" date="2015-08" db="EMBL/GenBank/DDBJ databases">
        <authorList>
            <person name="Babu N.S."/>
            <person name="Beckwith C.J."/>
            <person name="Beseler K.G."/>
            <person name="Brison A."/>
            <person name="Carone J.V."/>
            <person name="Caskin T.P."/>
            <person name="Diamond M."/>
            <person name="Durham M.E."/>
            <person name="Foxe J.M."/>
            <person name="Go M."/>
            <person name="Henderson B.A."/>
            <person name="Jones I.B."/>
            <person name="McGettigan J.A."/>
            <person name="Micheletti S.J."/>
            <person name="Nasrallah M.E."/>
            <person name="Ortiz D."/>
            <person name="Piller C.R."/>
            <person name="Privatt S.R."/>
            <person name="Schneider S.L."/>
            <person name="Sharp S."/>
            <person name="Smith T.C."/>
            <person name="Stanton J.D."/>
            <person name="Ullery H.E."/>
            <person name="Wilson R.J."/>
            <person name="Serrano M.G."/>
            <person name="Buck G."/>
            <person name="Lee V."/>
            <person name="Wang Y."/>
            <person name="Carvalho R."/>
            <person name="Voegtly L."/>
            <person name="Shi R."/>
            <person name="Duckworth R."/>
            <person name="Johnson A."/>
            <person name="Loviza R."/>
            <person name="Walstead R."/>
            <person name="Shah Z."/>
            <person name="Kiflezghi M."/>
            <person name="Wade K."/>
            <person name="Ball S.L."/>
            <person name="Bradley K.W."/>
            <person name="Asai D.J."/>
            <person name="Bowman C.A."/>
            <person name="Russell D.A."/>
            <person name="Pope W.H."/>
            <person name="Jacobs-Sera D."/>
            <person name="Hendrix R.W."/>
            <person name="Hatfull G.F."/>
        </authorList>
    </citation>
    <scope>NUCLEOTIDE SEQUENCE [LARGE SCALE GENOMIC DNA]</scope>
    <source>
        <strain evidence="9 10">DSM 27648</strain>
    </source>
</reference>
<gene>
    <name evidence="8" type="primary">purA</name>
    <name evidence="9" type="ORF">AKJ09_09187</name>
</gene>
<dbReference type="GO" id="GO:0044208">
    <property type="term" value="P:'de novo' AMP biosynthetic process"/>
    <property type="evidence" value="ECO:0007669"/>
    <property type="project" value="UniProtKB-UniRule"/>
</dbReference>
<comment type="catalytic activity">
    <reaction evidence="8">
        <text>IMP + L-aspartate + GTP = N(6)-(1,2-dicarboxyethyl)-AMP + GDP + phosphate + 2 H(+)</text>
        <dbReference type="Rhea" id="RHEA:15753"/>
        <dbReference type="ChEBI" id="CHEBI:15378"/>
        <dbReference type="ChEBI" id="CHEBI:29991"/>
        <dbReference type="ChEBI" id="CHEBI:37565"/>
        <dbReference type="ChEBI" id="CHEBI:43474"/>
        <dbReference type="ChEBI" id="CHEBI:57567"/>
        <dbReference type="ChEBI" id="CHEBI:58053"/>
        <dbReference type="ChEBI" id="CHEBI:58189"/>
        <dbReference type="EC" id="6.3.4.4"/>
    </reaction>
</comment>
<dbReference type="GO" id="GO:0004019">
    <property type="term" value="F:adenylosuccinate synthase activity"/>
    <property type="evidence" value="ECO:0007669"/>
    <property type="project" value="UniProtKB-UniRule"/>
</dbReference>
<keyword evidence="3 8" id="KW-0479">Metal-binding</keyword>
<accession>A0A0K1Q9V6</accession>
<dbReference type="SUPFAM" id="SSF52540">
    <property type="entry name" value="P-loop containing nucleoside triphosphate hydrolases"/>
    <property type="match status" value="1"/>
</dbReference>
<sequence>MKAYCTRVGGGPFPTELHDDIGERIRKVGAEFGSVTGRPRRTGWLDLPALRYAVRVNGLDGLAITKLDVLTGLEEIKVCVAYDTPSGRTTDFPHDDLERAVPVYKSLPGWKQDLASARSLDELPAECRDYLRFIETEAECRAVLVSVGSRREETIVLDDPFLR</sequence>
<evidence type="ECO:0000313" key="10">
    <source>
        <dbReference type="Proteomes" id="UP000064967"/>
    </source>
</evidence>
<dbReference type="STRING" id="1391654.AKJ09_09187"/>
<comment type="caution">
    <text evidence="8">Lacks conserved residue(s) required for the propagation of feature annotation.</text>
</comment>
<evidence type="ECO:0000256" key="1">
    <source>
        <dbReference type="ARBA" id="ARBA00011738"/>
    </source>
</evidence>
<dbReference type="PANTHER" id="PTHR11846">
    <property type="entry name" value="ADENYLOSUCCINATE SYNTHETASE"/>
    <property type="match status" value="1"/>
</dbReference>
<comment type="subcellular location">
    <subcellularLocation>
        <location evidence="8">Cytoplasm</location>
    </subcellularLocation>
</comment>
<keyword evidence="8" id="KW-0963">Cytoplasm</keyword>
<dbReference type="InterPro" id="IPR001114">
    <property type="entry name" value="Adenylosuccinate_synthetase"/>
</dbReference>
<evidence type="ECO:0000256" key="2">
    <source>
        <dbReference type="ARBA" id="ARBA00022598"/>
    </source>
</evidence>
<keyword evidence="10" id="KW-1185">Reference proteome</keyword>
<feature type="binding site" evidence="8">
    <location>
        <begin position="66"/>
        <end position="68"/>
    </location>
    <ligand>
        <name>GTP</name>
        <dbReference type="ChEBI" id="CHEBI:37565"/>
    </ligand>
</feature>
<dbReference type="FunFam" id="3.90.170.10:FF:000001">
    <property type="entry name" value="Adenylosuccinate synthetase"/>
    <property type="match status" value="1"/>
</dbReference>
<comment type="similarity">
    <text evidence="8">Belongs to the adenylosuccinate synthetase family.</text>
</comment>
<feature type="binding site" description="in other chain" evidence="8">
    <location>
        <position position="38"/>
    </location>
    <ligand>
        <name>IMP</name>
        <dbReference type="ChEBI" id="CHEBI:58053"/>
        <note>ligand shared between dimeric partners</note>
    </ligand>
</feature>
<dbReference type="GO" id="GO:0005737">
    <property type="term" value="C:cytoplasm"/>
    <property type="evidence" value="ECO:0007669"/>
    <property type="project" value="UniProtKB-SubCell"/>
</dbReference>
<organism evidence="9 10">
    <name type="scientific">Labilithrix luteola</name>
    <dbReference type="NCBI Taxonomy" id="1391654"/>
    <lineage>
        <taxon>Bacteria</taxon>
        <taxon>Pseudomonadati</taxon>
        <taxon>Myxococcota</taxon>
        <taxon>Polyangia</taxon>
        <taxon>Polyangiales</taxon>
        <taxon>Labilitrichaceae</taxon>
        <taxon>Labilithrix</taxon>
    </lineage>
</organism>
<dbReference type="GO" id="GO:0000287">
    <property type="term" value="F:magnesium ion binding"/>
    <property type="evidence" value="ECO:0007669"/>
    <property type="project" value="UniProtKB-UniRule"/>
</dbReference>
<comment type="cofactor">
    <cofactor evidence="8">
        <name>Mg(2+)</name>
        <dbReference type="ChEBI" id="CHEBI:18420"/>
    </cofactor>
    <text evidence="8">Binds 1 Mg(2+) ion per subunit.</text>
</comment>
<evidence type="ECO:0000256" key="5">
    <source>
        <dbReference type="ARBA" id="ARBA00022755"/>
    </source>
</evidence>
<feature type="binding site" evidence="8">
    <location>
        <begin position="146"/>
        <end position="148"/>
    </location>
    <ligand>
        <name>GTP</name>
        <dbReference type="ChEBI" id="CHEBI:37565"/>
    </ligand>
</feature>
<comment type="pathway">
    <text evidence="8">Purine metabolism; AMP biosynthesis via de novo pathway; AMP from IMP: step 1/2.</text>
</comment>
<dbReference type="AlphaFoldDB" id="A0A0K1Q9V6"/>
<dbReference type="Gene3D" id="3.90.170.10">
    <property type="entry name" value="Adenylosuccinate Synthetase, subunit A, domain 3"/>
    <property type="match status" value="1"/>
</dbReference>
<keyword evidence="5 8" id="KW-0658">Purine biosynthesis</keyword>
<comment type="function">
    <text evidence="8">Plays an important role in the de novo pathway of purine nucleotide biosynthesis. Catalyzes the first committed step in the biosynthesis of AMP from IMP.</text>
</comment>
<dbReference type="EMBL" id="CP012333">
    <property type="protein sequence ID" value="AKV02524.1"/>
    <property type="molecule type" value="Genomic_DNA"/>
</dbReference>
<keyword evidence="6 8" id="KW-0460">Magnesium</keyword>
<evidence type="ECO:0000256" key="4">
    <source>
        <dbReference type="ARBA" id="ARBA00022741"/>
    </source>
</evidence>
<evidence type="ECO:0000313" key="9">
    <source>
        <dbReference type="EMBL" id="AKV02524.1"/>
    </source>
</evidence>
<dbReference type="PATRIC" id="fig|1391654.3.peg.9311"/>
<feature type="binding site" evidence="8">
    <location>
        <position position="40"/>
    </location>
    <ligand>
        <name>GTP</name>
        <dbReference type="ChEBI" id="CHEBI:37565"/>
    </ligand>
</feature>
<dbReference type="GO" id="GO:0046040">
    <property type="term" value="P:IMP metabolic process"/>
    <property type="evidence" value="ECO:0007669"/>
    <property type="project" value="TreeGrafter"/>
</dbReference>
<protein>
    <recommendedName>
        <fullName evidence="8">Adenylosuccinate synthetase</fullName>
        <shortName evidence="8">AMPSase</shortName>
        <shortName evidence="8">AdSS</shortName>
        <ecNumber evidence="8">6.3.4.4</ecNumber>
    </recommendedName>
    <alternativeName>
        <fullName evidence="8">IMP--aspartate ligase</fullName>
    </alternativeName>
</protein>
<proteinExistence type="inferred from homology"/>
<dbReference type="KEGG" id="llu:AKJ09_09187"/>
<evidence type="ECO:0000256" key="7">
    <source>
        <dbReference type="ARBA" id="ARBA00023134"/>
    </source>
</evidence>
<dbReference type="InterPro" id="IPR027417">
    <property type="entry name" value="P-loop_NTPase"/>
</dbReference>
<dbReference type="GO" id="GO:0005525">
    <property type="term" value="F:GTP binding"/>
    <property type="evidence" value="ECO:0007669"/>
    <property type="project" value="UniProtKB-UniRule"/>
</dbReference>
<dbReference type="Pfam" id="PF00709">
    <property type="entry name" value="Adenylsucc_synt"/>
    <property type="match status" value="1"/>
</dbReference>
<comment type="subunit">
    <text evidence="1 8">Homodimer.</text>
</comment>
<dbReference type="HAMAP" id="MF_00011">
    <property type="entry name" value="Adenylosucc_synth"/>
    <property type="match status" value="1"/>
</dbReference>
<keyword evidence="2 8" id="KW-0436">Ligase</keyword>
<dbReference type="SMART" id="SM00788">
    <property type="entry name" value="Adenylsucc_synt"/>
    <property type="match status" value="1"/>
</dbReference>
<dbReference type="InterPro" id="IPR042111">
    <property type="entry name" value="Adenylosuccinate_synth_dom3"/>
</dbReference>
<keyword evidence="7 8" id="KW-0342">GTP-binding</keyword>
<dbReference type="UniPathway" id="UPA00075">
    <property type="reaction ID" value="UER00335"/>
</dbReference>
<feature type="binding site" evidence="8">
    <location>
        <begin position="34"/>
        <end position="40"/>
    </location>
    <ligand>
        <name>substrate</name>
    </ligand>
</feature>